<dbReference type="Proteomes" id="UP000476511">
    <property type="component" value="Unassembled WGS sequence"/>
</dbReference>
<organism evidence="2 3">
    <name type="scientific">Agromyces kandeliae</name>
    <dbReference type="NCBI Taxonomy" id="2666141"/>
    <lineage>
        <taxon>Bacteria</taxon>
        <taxon>Bacillati</taxon>
        <taxon>Actinomycetota</taxon>
        <taxon>Actinomycetes</taxon>
        <taxon>Micrococcales</taxon>
        <taxon>Microbacteriaceae</taxon>
        <taxon>Agromyces</taxon>
    </lineage>
</organism>
<evidence type="ECO:0000256" key="1">
    <source>
        <dbReference type="SAM" id="Phobius"/>
    </source>
</evidence>
<gene>
    <name evidence="2" type="ORF">GJR97_13135</name>
</gene>
<evidence type="ECO:0000313" key="2">
    <source>
        <dbReference type="EMBL" id="MRX44666.1"/>
    </source>
</evidence>
<comment type="caution">
    <text evidence="2">The sequence shown here is derived from an EMBL/GenBank/DDBJ whole genome shotgun (WGS) entry which is preliminary data.</text>
</comment>
<dbReference type="EMBL" id="WKJD01000018">
    <property type="protein sequence ID" value="MRX44666.1"/>
    <property type="molecule type" value="Genomic_DNA"/>
</dbReference>
<name>A0A6L5R3M2_9MICO</name>
<protein>
    <submittedName>
        <fullName evidence="2">Uncharacterized protein</fullName>
    </submittedName>
</protein>
<proteinExistence type="predicted"/>
<keyword evidence="1" id="KW-0472">Membrane</keyword>
<sequence>MTSNTPKPPAQTIREESKATLFGTALVLVMAGLVLAAGAILSVAAVVLGDTALQLP</sequence>
<dbReference type="RefSeq" id="WP_154347177.1">
    <property type="nucleotide sequence ID" value="NZ_WKJD01000018.1"/>
</dbReference>
<keyword evidence="1" id="KW-0812">Transmembrane</keyword>
<reference evidence="2 3" key="1">
    <citation type="submission" date="2019-11" db="EMBL/GenBank/DDBJ databases">
        <title>Agromyces kandeliae sp. nov., isolated from mangrove soil.</title>
        <authorList>
            <person name="Wang R."/>
        </authorList>
    </citation>
    <scope>NUCLEOTIDE SEQUENCE [LARGE SCALE GENOMIC DNA]</scope>
    <source>
        <strain evidence="2 3">Q22</strain>
    </source>
</reference>
<keyword evidence="3" id="KW-1185">Reference proteome</keyword>
<keyword evidence="1" id="KW-1133">Transmembrane helix</keyword>
<feature type="transmembrane region" description="Helical" evidence="1">
    <location>
        <begin position="21"/>
        <end position="48"/>
    </location>
</feature>
<dbReference type="AlphaFoldDB" id="A0A6L5R3M2"/>
<evidence type="ECO:0000313" key="3">
    <source>
        <dbReference type="Proteomes" id="UP000476511"/>
    </source>
</evidence>
<accession>A0A6L5R3M2</accession>